<keyword evidence="6" id="KW-1185">Reference proteome</keyword>
<name>A0ABQ6ME06_9STRA</name>
<evidence type="ECO:0000256" key="1">
    <source>
        <dbReference type="SAM" id="Coils"/>
    </source>
</evidence>
<proteinExistence type="predicted"/>
<dbReference type="PANTHER" id="PTHR11319:SF35">
    <property type="entry name" value="OUTER MEMBRANE PROTEIN PMPC-RELATED"/>
    <property type="match status" value="1"/>
</dbReference>
<feature type="transmembrane region" description="Helical" evidence="3">
    <location>
        <begin position="1270"/>
        <end position="1291"/>
    </location>
</feature>
<keyword evidence="3" id="KW-0472">Membrane</keyword>
<dbReference type="SMART" id="SM01411">
    <property type="entry name" value="Ephrin_rec_like"/>
    <property type="match status" value="6"/>
</dbReference>
<dbReference type="InterPro" id="IPR027417">
    <property type="entry name" value="P-loop_NTPase"/>
</dbReference>
<comment type="caution">
    <text evidence="5">The sequence shown here is derived from an EMBL/GenBank/DDBJ whole genome shotgun (WGS) entry which is preliminary data.</text>
</comment>
<feature type="domain" description="ABC transporter" evidence="4">
    <location>
        <begin position="1627"/>
        <end position="1693"/>
    </location>
</feature>
<feature type="non-terminal residue" evidence="5">
    <location>
        <position position="1695"/>
    </location>
</feature>
<evidence type="ECO:0000313" key="6">
    <source>
        <dbReference type="Proteomes" id="UP001165060"/>
    </source>
</evidence>
<sequence>MTPDEVTMLMVKPSRSTGQAILLNQESFSLDWQISVSANAGSLDLSFLASSGTVAPLDPLDHGSGFALLRMMVEPELTASSMSAYSCTALLQVRETGGAEWLGENDAALRFSVHVLADAGAANTAPYTSAPAAVDAGGDIYVTVYPYDRADLPISHSLTSQGVYAYFAQPGEDEVECAMSMNPMGDGFTYETTACAAPNEVRGGTATLSVVLKPGDDTVLQQEVAVACPDIMGATGEDGLCECPAGYYRNPGATTCDACGAGYYSGAAGLEAAELCEECPDRGRGMSTTALANSTALGDCVCADTFVMTDDAARTCQCPAGKFLSAGEGPDAASSCEACPADTASEQVNTRGECDSCAALTGDSERHTNGTAGSDSADACVCYDPSMLLDTGGGRCECPAGYYFVGGEPAGPDTASYGACVQCGVGEYAAASNLNSTCSRCVDIDQNSVTEGVGSTSPDDCTCVDPNMSLTAEGKCGCNAGYYLSAPGECGKCPLGTYMGALNIETECTYCVLSDAFTNTTEVASTAVEDCSCSDPNMVLGSTGLCGCDFGYNFDVDAGACVACGADLYRDHTLPPSSTVDFTTYEVTIAADDVCFSCTADDPYKTTNGETGSGSIEDCVCIDENMAVDDDGLCGCKPGYYVDESTSPVSCLECPADTYKDTTDLLPCTDCLSMVDYSFTNGTTAQTHIHDCLCHEEDGFHHEDPSVDGSPCTCLAGSYLDSVTGKCELCAKGEYTDSMNVDSYCLECTAERMPVLILAEPVGAGGIQAPMTISVEAASASSTCSIEPTELDVTHTADAGSEQVWVHTIVTTAAADGDVCVLRYTNGTDDVTLELEAGADATTVPDVFFDGIIGSTTEEEGTDNYLGCVCPPGEFELQGTCMPCIIGTSCYEIDYDDLHSYYGVTVDTMDVEPGYWRPYHYSAHVFECVHAESCTNTSAETLNYGDGLCEEGHTGPYCDNCLTNETAGIQYAKDDKTGECILCDPEAGKYAQYIAVALVVVMVLLFSAFTHKAAKTIQADADKMTSSGIEGAAAAEELIALQKRRLAEMKAKMNELKAKQQAYLDKVNKLKAMYKQAKTPLKIFVSFSQIVSGFPDVLDFKFPEGFTHLLSQVKVVNIDVAGYAASSCLMVPDFYRGLELMTLGPIMAGGFLIAIFFFCHVVKKGSEFYATIGDEVFKLFLLGTYIVLPGTTVKIFQTFRCVTEIAMDGDDAGGRSNNADYGTFLKADLNKRCYTTTYEYDTSSDLDRFGVYEEGSVDLSYEIDPTYQYYVYYAIAMIFVFPVGITCLYAVSLYMHRYTIDPGQDELVLLRGSEEDGLKEAIRLRDEGPNIKSHRKYAFLYEAYEPKCWWFEIFECVRRLSLTAGVIMLKPGSVIQIVISMLLCLLSMRIYAGASPYISDRDDILAEIMQWQIFFTLFSALLMKVDMEGVSQDTFGVLLIVVNSVGPAMIFANTLYNGDYKASLKAGLVGQVEARKAKLRKVEKWCGWVPFVKRTVGATIATMDNMQEKADEMEAKLEEKARAGVSRPQRLALALTLEAMAAMEKQKKEEEEEEARLRKEIEGEGGAGGGGGGGVELTDLKTATEHGPDEITAIQLMSNSYKLNTLVFKSIDFSVTSKQGKKAILTDITGMATSGNVMAILGPSGAGKTTLLNVLTLTAFGGQCSGSCTLNGHPLTPSLFSKECVVVTQVDHHWA</sequence>
<dbReference type="InterPro" id="IPR003439">
    <property type="entry name" value="ABC_transporter-like_ATP-bd"/>
</dbReference>
<feature type="transmembrane region" description="Helical" evidence="3">
    <location>
        <begin position="1374"/>
        <end position="1392"/>
    </location>
</feature>
<dbReference type="Gene3D" id="2.10.50.10">
    <property type="entry name" value="Tumor Necrosis Factor Receptor, subunit A, domain 2"/>
    <property type="match status" value="2"/>
</dbReference>
<evidence type="ECO:0000256" key="3">
    <source>
        <dbReference type="SAM" id="Phobius"/>
    </source>
</evidence>
<keyword evidence="1" id="KW-0175">Coiled coil</keyword>
<feature type="transmembrane region" description="Helical" evidence="3">
    <location>
        <begin position="1404"/>
        <end position="1423"/>
    </location>
</feature>
<keyword evidence="3" id="KW-0812">Transmembrane</keyword>
<keyword evidence="3" id="KW-1133">Transmembrane helix</keyword>
<feature type="compositionally biased region" description="Gly residues" evidence="2">
    <location>
        <begin position="1564"/>
        <end position="1574"/>
    </location>
</feature>
<evidence type="ECO:0000313" key="5">
    <source>
        <dbReference type="EMBL" id="GMI24570.1"/>
    </source>
</evidence>
<dbReference type="Gene3D" id="3.40.50.300">
    <property type="entry name" value="P-loop containing nucleotide triphosphate hydrolases"/>
    <property type="match status" value="1"/>
</dbReference>
<evidence type="ECO:0000256" key="2">
    <source>
        <dbReference type="SAM" id="MobiDB-lite"/>
    </source>
</evidence>
<dbReference type="Pfam" id="PF00005">
    <property type="entry name" value="ABC_tran"/>
    <property type="match status" value="1"/>
</dbReference>
<feature type="compositionally biased region" description="Basic and acidic residues" evidence="2">
    <location>
        <begin position="1546"/>
        <end position="1562"/>
    </location>
</feature>
<feature type="region of interest" description="Disordered" evidence="2">
    <location>
        <begin position="1546"/>
        <end position="1574"/>
    </location>
</feature>
<dbReference type="PANTHER" id="PTHR11319">
    <property type="entry name" value="G PROTEIN-COUPLED RECEPTOR-RELATED"/>
    <property type="match status" value="1"/>
</dbReference>
<feature type="coiled-coil region" evidence="1">
    <location>
        <begin position="1032"/>
        <end position="1073"/>
    </location>
</feature>
<feature type="transmembrane region" description="Helical" evidence="3">
    <location>
        <begin position="990"/>
        <end position="1009"/>
    </location>
</feature>
<reference evidence="5 6" key="1">
    <citation type="journal article" date="2023" name="Commun. Biol.">
        <title>Genome analysis of Parmales, the sister group of diatoms, reveals the evolutionary specialization of diatoms from phago-mixotrophs to photoautotrophs.</title>
        <authorList>
            <person name="Ban H."/>
            <person name="Sato S."/>
            <person name="Yoshikawa S."/>
            <person name="Yamada K."/>
            <person name="Nakamura Y."/>
            <person name="Ichinomiya M."/>
            <person name="Sato N."/>
            <person name="Blanc-Mathieu R."/>
            <person name="Endo H."/>
            <person name="Kuwata A."/>
            <person name="Ogata H."/>
        </authorList>
    </citation>
    <scope>NUCLEOTIDE SEQUENCE [LARGE SCALE GENOMIC DNA]</scope>
</reference>
<protein>
    <recommendedName>
        <fullName evidence="4">ABC transporter domain-containing protein</fullName>
    </recommendedName>
</protein>
<dbReference type="InterPro" id="IPR009030">
    <property type="entry name" value="Growth_fac_rcpt_cys_sf"/>
</dbReference>
<dbReference type="SUPFAM" id="SSF57184">
    <property type="entry name" value="Growth factor receptor domain"/>
    <property type="match status" value="2"/>
</dbReference>
<dbReference type="Proteomes" id="UP001165060">
    <property type="component" value="Unassembled WGS sequence"/>
</dbReference>
<dbReference type="EMBL" id="BRYB01001385">
    <property type="protein sequence ID" value="GMI24570.1"/>
    <property type="molecule type" value="Genomic_DNA"/>
</dbReference>
<dbReference type="SUPFAM" id="SSF52540">
    <property type="entry name" value="P-loop containing nucleoside triphosphate hydrolases"/>
    <property type="match status" value="1"/>
</dbReference>
<evidence type="ECO:0000259" key="4">
    <source>
        <dbReference type="Pfam" id="PF00005"/>
    </source>
</evidence>
<feature type="transmembrane region" description="Helical" evidence="3">
    <location>
        <begin position="1435"/>
        <end position="1456"/>
    </location>
</feature>
<feature type="transmembrane region" description="Helical" evidence="3">
    <location>
        <begin position="1140"/>
        <end position="1158"/>
    </location>
</feature>
<organism evidence="5 6">
    <name type="scientific">Tetraparma gracilis</name>
    <dbReference type="NCBI Taxonomy" id="2962635"/>
    <lineage>
        <taxon>Eukaryota</taxon>
        <taxon>Sar</taxon>
        <taxon>Stramenopiles</taxon>
        <taxon>Ochrophyta</taxon>
        <taxon>Bolidophyceae</taxon>
        <taxon>Parmales</taxon>
        <taxon>Triparmaceae</taxon>
        <taxon>Tetraparma</taxon>
    </lineage>
</organism>
<accession>A0ABQ6ME06</accession>
<gene>
    <name evidence="5" type="ORF">TeGR_g13594</name>
</gene>